<keyword evidence="3" id="KW-1185">Reference proteome</keyword>
<dbReference type="InterPro" id="IPR051397">
    <property type="entry name" value="Zn-ADH-like_protein"/>
</dbReference>
<organism evidence="2 3">
    <name type="scientific">Streptomyces litchfieldiae</name>
    <dbReference type="NCBI Taxonomy" id="3075543"/>
    <lineage>
        <taxon>Bacteria</taxon>
        <taxon>Bacillati</taxon>
        <taxon>Actinomycetota</taxon>
        <taxon>Actinomycetes</taxon>
        <taxon>Kitasatosporales</taxon>
        <taxon>Streptomycetaceae</taxon>
        <taxon>Streptomyces</taxon>
    </lineage>
</organism>
<dbReference type="PANTHER" id="PTHR43677">
    <property type="entry name" value="SHORT-CHAIN DEHYDROGENASE/REDUCTASE"/>
    <property type="match status" value="1"/>
</dbReference>
<dbReference type="SMART" id="SM00829">
    <property type="entry name" value="PKS_ER"/>
    <property type="match status" value="1"/>
</dbReference>
<sequence length="315" mass="32052">MRAWTIDHSAPEALALTEAPDPEPAPHQALIRVTAFSLNYGEVTYVIPNGENGAVPGWDAAGVVVRAAADGSGPVAGTPVVALGDGGAWAELRAVDTDVLGVAPNDADPGAISTLPVAAGSALRGLRRLGPVLGRRVLVTGAGGGVGRYTVQLGARAGAHVIAATTDPAKEETLRELGADEVIVGTEGLADRLGAPVHGVIDTVGGDTMVQAYAALAERGVLISMGHTSDGGESFPFGHFSGLLGHDRVITSYYLLRDSDGLGEDLTWLAGLLARGELDAQIGWRGEWTRVREATAALAAGKVSGKAVLEIPAAG</sequence>
<dbReference type="InterPro" id="IPR013149">
    <property type="entry name" value="ADH-like_C"/>
</dbReference>
<accession>A0ABU2N275</accession>
<dbReference type="Proteomes" id="UP001183246">
    <property type="component" value="Unassembled WGS sequence"/>
</dbReference>
<dbReference type="EMBL" id="JAVREL010000024">
    <property type="protein sequence ID" value="MDT0346839.1"/>
    <property type="molecule type" value="Genomic_DNA"/>
</dbReference>
<proteinExistence type="predicted"/>
<dbReference type="Gene3D" id="3.90.180.10">
    <property type="entry name" value="Medium-chain alcohol dehydrogenases, catalytic domain"/>
    <property type="match status" value="1"/>
</dbReference>
<gene>
    <name evidence="2" type="ORF">RM590_30280</name>
</gene>
<dbReference type="RefSeq" id="WP_311707963.1">
    <property type="nucleotide sequence ID" value="NZ_JAVREL010000024.1"/>
</dbReference>
<reference evidence="3" key="1">
    <citation type="submission" date="2023-07" db="EMBL/GenBank/DDBJ databases">
        <title>30 novel species of actinomycetes from the DSMZ collection.</title>
        <authorList>
            <person name="Nouioui I."/>
        </authorList>
    </citation>
    <scope>NUCLEOTIDE SEQUENCE [LARGE SCALE GENOMIC DNA]</scope>
    <source>
        <strain evidence="3">DSM 44938</strain>
    </source>
</reference>
<dbReference type="SUPFAM" id="SSF51735">
    <property type="entry name" value="NAD(P)-binding Rossmann-fold domains"/>
    <property type="match status" value="1"/>
</dbReference>
<dbReference type="InterPro" id="IPR020843">
    <property type="entry name" value="ER"/>
</dbReference>
<evidence type="ECO:0000259" key="1">
    <source>
        <dbReference type="SMART" id="SM00829"/>
    </source>
</evidence>
<protein>
    <submittedName>
        <fullName evidence="2">Zinc-binding dehydrogenase</fullName>
    </submittedName>
</protein>
<evidence type="ECO:0000313" key="2">
    <source>
        <dbReference type="EMBL" id="MDT0346839.1"/>
    </source>
</evidence>
<dbReference type="PANTHER" id="PTHR43677:SF4">
    <property type="entry name" value="QUINONE OXIDOREDUCTASE-LIKE PROTEIN 2"/>
    <property type="match status" value="1"/>
</dbReference>
<dbReference type="Gene3D" id="3.40.50.720">
    <property type="entry name" value="NAD(P)-binding Rossmann-like Domain"/>
    <property type="match status" value="1"/>
</dbReference>
<dbReference type="InterPro" id="IPR036291">
    <property type="entry name" value="NAD(P)-bd_dom_sf"/>
</dbReference>
<dbReference type="InterPro" id="IPR011032">
    <property type="entry name" value="GroES-like_sf"/>
</dbReference>
<feature type="domain" description="Enoyl reductase (ER)" evidence="1">
    <location>
        <begin position="9"/>
        <end position="309"/>
    </location>
</feature>
<dbReference type="SUPFAM" id="SSF50129">
    <property type="entry name" value="GroES-like"/>
    <property type="match status" value="1"/>
</dbReference>
<dbReference type="CDD" id="cd08270">
    <property type="entry name" value="MDR4"/>
    <property type="match status" value="1"/>
</dbReference>
<dbReference type="Pfam" id="PF00107">
    <property type="entry name" value="ADH_zinc_N"/>
    <property type="match status" value="1"/>
</dbReference>
<name>A0ABU2N275_9ACTN</name>
<evidence type="ECO:0000313" key="3">
    <source>
        <dbReference type="Proteomes" id="UP001183246"/>
    </source>
</evidence>
<comment type="caution">
    <text evidence="2">The sequence shown here is derived from an EMBL/GenBank/DDBJ whole genome shotgun (WGS) entry which is preliminary data.</text>
</comment>